<name>A0A933GLZ6_UNCTE</name>
<protein>
    <submittedName>
        <fullName evidence="1">Uncharacterized protein</fullName>
    </submittedName>
</protein>
<dbReference type="Proteomes" id="UP000772181">
    <property type="component" value="Unassembled WGS sequence"/>
</dbReference>
<gene>
    <name evidence="1" type="ORF">HY730_08310</name>
</gene>
<sequence length="138" mass="16082">MGFDLIGIKPKSKKREYFRNNVWYWPRLWEFVCAVASDVLTEEDQYKGTLNDGYTISEEKVAIIAQRLEASLANKKNYEAMIEQSAAVRHQIAELVMQTLKGSFDGKIEPEETHYPFDWENVQEFAEFCKDSGGFQIW</sequence>
<organism evidence="1 2">
    <name type="scientific">Tectimicrobiota bacterium</name>
    <dbReference type="NCBI Taxonomy" id="2528274"/>
    <lineage>
        <taxon>Bacteria</taxon>
        <taxon>Pseudomonadati</taxon>
        <taxon>Nitrospinota/Tectimicrobiota group</taxon>
        <taxon>Candidatus Tectimicrobiota</taxon>
    </lineage>
</organism>
<dbReference type="AlphaFoldDB" id="A0A933GLZ6"/>
<comment type="caution">
    <text evidence="1">The sequence shown here is derived from an EMBL/GenBank/DDBJ whole genome shotgun (WGS) entry which is preliminary data.</text>
</comment>
<dbReference type="EMBL" id="JACQWF010000368">
    <property type="protein sequence ID" value="MBI4596362.1"/>
    <property type="molecule type" value="Genomic_DNA"/>
</dbReference>
<proteinExistence type="predicted"/>
<reference evidence="1" key="1">
    <citation type="submission" date="2020-07" db="EMBL/GenBank/DDBJ databases">
        <title>Huge and variable diversity of episymbiotic CPR bacteria and DPANN archaea in groundwater ecosystems.</title>
        <authorList>
            <person name="He C.Y."/>
            <person name="Keren R."/>
            <person name="Whittaker M."/>
            <person name="Farag I.F."/>
            <person name="Doudna J."/>
            <person name="Cate J.H.D."/>
            <person name="Banfield J.F."/>
        </authorList>
    </citation>
    <scope>NUCLEOTIDE SEQUENCE</scope>
    <source>
        <strain evidence="1">NC_groundwater_1482_Ag_S-0.65um_47_24</strain>
    </source>
</reference>
<accession>A0A933GLZ6</accession>
<evidence type="ECO:0000313" key="1">
    <source>
        <dbReference type="EMBL" id="MBI4596362.1"/>
    </source>
</evidence>
<evidence type="ECO:0000313" key="2">
    <source>
        <dbReference type="Proteomes" id="UP000772181"/>
    </source>
</evidence>